<name>A0A4S8J0W1_MUSBA</name>
<dbReference type="EMBL" id="PYDT01000007">
    <property type="protein sequence ID" value="THU54948.1"/>
    <property type="molecule type" value="Genomic_DNA"/>
</dbReference>
<dbReference type="Gene3D" id="1.10.10.10">
    <property type="entry name" value="Winged helix-like DNA-binding domain superfamily/Winged helix DNA-binding domain"/>
    <property type="match status" value="1"/>
</dbReference>
<reference evidence="2 3" key="1">
    <citation type="journal article" date="2019" name="Nat. Plants">
        <title>Genome sequencing of Musa balbisiana reveals subgenome evolution and function divergence in polyploid bananas.</title>
        <authorList>
            <person name="Yao X."/>
        </authorList>
    </citation>
    <scope>NUCLEOTIDE SEQUENCE [LARGE SCALE GENOMIC DNA]</scope>
    <source>
        <strain evidence="3">cv. DH-PKW</strain>
        <tissue evidence="2">Leaves</tissue>
    </source>
</reference>
<evidence type="ECO:0000313" key="2">
    <source>
        <dbReference type="EMBL" id="THU54948.1"/>
    </source>
</evidence>
<comment type="caution">
    <text evidence="2">The sequence shown here is derived from an EMBL/GenBank/DDBJ whole genome shotgun (WGS) entry which is preliminary data.</text>
</comment>
<evidence type="ECO:0000313" key="3">
    <source>
        <dbReference type="Proteomes" id="UP000317650"/>
    </source>
</evidence>
<gene>
    <name evidence="2" type="ORF">C4D60_Mb11t01430</name>
</gene>
<dbReference type="SUPFAM" id="SSF46785">
    <property type="entry name" value="Winged helix' DNA-binding domain"/>
    <property type="match status" value="1"/>
</dbReference>
<keyword evidence="3" id="KW-1185">Reference proteome</keyword>
<dbReference type="Pfam" id="PF00610">
    <property type="entry name" value="DEP"/>
    <property type="match status" value="1"/>
</dbReference>
<dbReference type="PANTHER" id="PTHR46361:SF1">
    <property type="entry name" value="F26K24.21 PROTEIN"/>
    <property type="match status" value="1"/>
</dbReference>
<protein>
    <recommendedName>
        <fullName evidence="1">DEP domain-containing protein</fullName>
    </recommendedName>
</protein>
<dbReference type="GO" id="GO:0035556">
    <property type="term" value="P:intracellular signal transduction"/>
    <property type="evidence" value="ECO:0007669"/>
    <property type="project" value="InterPro"/>
</dbReference>
<feature type="domain" description="DEP" evidence="1">
    <location>
        <begin position="9"/>
        <end position="42"/>
    </location>
</feature>
<dbReference type="PANTHER" id="PTHR46361">
    <property type="entry name" value="ELECTRON CARRIER/ PROTEIN DISULFIDE OXIDOREDUCTASE"/>
    <property type="match status" value="1"/>
</dbReference>
<accession>A0A4S8J0W1</accession>
<dbReference type="InterPro" id="IPR036388">
    <property type="entry name" value="WH-like_DNA-bd_sf"/>
</dbReference>
<proteinExistence type="predicted"/>
<dbReference type="InterPro" id="IPR036390">
    <property type="entry name" value="WH_DNA-bd_sf"/>
</dbReference>
<evidence type="ECO:0000259" key="1">
    <source>
        <dbReference type="Pfam" id="PF00610"/>
    </source>
</evidence>
<dbReference type="AlphaFoldDB" id="A0A4S8J0W1"/>
<organism evidence="2 3">
    <name type="scientific">Musa balbisiana</name>
    <name type="common">Banana</name>
    <dbReference type="NCBI Taxonomy" id="52838"/>
    <lineage>
        <taxon>Eukaryota</taxon>
        <taxon>Viridiplantae</taxon>
        <taxon>Streptophyta</taxon>
        <taxon>Embryophyta</taxon>
        <taxon>Tracheophyta</taxon>
        <taxon>Spermatophyta</taxon>
        <taxon>Magnoliopsida</taxon>
        <taxon>Liliopsida</taxon>
        <taxon>Zingiberales</taxon>
        <taxon>Musaceae</taxon>
        <taxon>Musa</taxon>
    </lineage>
</organism>
<sequence>MASGGLVPSAVEIGRELARKHFIHHVFRENDFEDGNNHFYRFLEHEPAIPRCFNFRGSTNDNEPKPAATVSQRLTMLMVAILETYASDDRCHLDYDRIGASEEFRRSKLGFPNR</sequence>
<dbReference type="InterPro" id="IPR000591">
    <property type="entry name" value="DEP_dom"/>
</dbReference>
<dbReference type="Proteomes" id="UP000317650">
    <property type="component" value="Chromosome 11"/>
</dbReference>
<dbReference type="STRING" id="52838.A0A4S8J0W1"/>